<dbReference type="AlphaFoldDB" id="A0A498SM62"/>
<feature type="compositionally biased region" description="Basic residues" evidence="2">
    <location>
        <begin position="237"/>
        <end position="248"/>
    </location>
</feature>
<keyword evidence="1" id="KW-0175">Coiled coil</keyword>
<feature type="compositionally biased region" description="Basic and acidic residues" evidence="2">
    <location>
        <begin position="157"/>
        <end position="166"/>
    </location>
</feature>
<protein>
    <submittedName>
        <fullName evidence="3">Uncharacterized protein</fullName>
    </submittedName>
</protein>
<evidence type="ECO:0000313" key="4">
    <source>
        <dbReference type="Proteomes" id="UP000276991"/>
    </source>
</evidence>
<sequence length="280" mass="32232">MFFNDEIIAQGPPTALCMCGDTSFLADCSLNHPPIPICYSTPIEDDSTSILELHTAISRDFFDDLDSILTSLENFLENAENEMVQNIDNDLVEINEIDNVTPEKRETDENLENRVQSINTEMILELKAPLNLPEPKQEQNIDNDLVEINEIDNITREKKETDENLENRMQSSNTEKVLGLNAPLNSPKPKYHYWLRERKPKKLDESGDIEIKVARPKKVVKRRARKKKNNENASNSKPRKQRRIRKTKKQLENNITDGNNDNKNKCTDNIITLDDTITLD</sequence>
<dbReference type="EMBL" id="UPTC01003979">
    <property type="protein sequence ID" value="VBB34724.1"/>
    <property type="molecule type" value="Genomic_DNA"/>
</dbReference>
<reference evidence="3 4" key="1">
    <citation type="submission" date="2018-08" db="EMBL/GenBank/DDBJ databases">
        <authorList>
            <person name="Laetsch R D."/>
            <person name="Stevens L."/>
            <person name="Kumar S."/>
            <person name="Blaxter L. M."/>
        </authorList>
    </citation>
    <scope>NUCLEOTIDE SEQUENCE [LARGE SCALE GENOMIC DNA]</scope>
</reference>
<name>A0A498SM62_ACAVI</name>
<accession>A0A498SM62</accession>
<keyword evidence="4" id="KW-1185">Reference proteome</keyword>
<evidence type="ECO:0000256" key="2">
    <source>
        <dbReference type="SAM" id="MobiDB-lite"/>
    </source>
</evidence>
<feature type="compositionally biased region" description="Basic residues" evidence="2">
    <location>
        <begin position="215"/>
        <end position="228"/>
    </location>
</feature>
<evidence type="ECO:0000313" key="3">
    <source>
        <dbReference type="EMBL" id="VBB34724.1"/>
    </source>
</evidence>
<gene>
    <name evidence="3" type="ORF">NAV_LOCUS9515</name>
</gene>
<evidence type="ECO:0000256" key="1">
    <source>
        <dbReference type="SAM" id="Coils"/>
    </source>
</evidence>
<feature type="region of interest" description="Disordered" evidence="2">
    <location>
        <begin position="157"/>
        <end position="189"/>
    </location>
</feature>
<feature type="region of interest" description="Disordered" evidence="2">
    <location>
        <begin position="215"/>
        <end position="267"/>
    </location>
</feature>
<feature type="coiled-coil region" evidence="1">
    <location>
        <begin position="62"/>
        <end position="89"/>
    </location>
</feature>
<organism evidence="3 4">
    <name type="scientific">Acanthocheilonema viteae</name>
    <name type="common">Filarial nematode worm</name>
    <name type="synonym">Dipetalonema viteae</name>
    <dbReference type="NCBI Taxonomy" id="6277"/>
    <lineage>
        <taxon>Eukaryota</taxon>
        <taxon>Metazoa</taxon>
        <taxon>Ecdysozoa</taxon>
        <taxon>Nematoda</taxon>
        <taxon>Chromadorea</taxon>
        <taxon>Rhabditida</taxon>
        <taxon>Spirurina</taxon>
        <taxon>Spiruromorpha</taxon>
        <taxon>Filarioidea</taxon>
        <taxon>Onchocercidae</taxon>
        <taxon>Acanthocheilonema</taxon>
    </lineage>
</organism>
<dbReference type="Proteomes" id="UP000276991">
    <property type="component" value="Unassembled WGS sequence"/>
</dbReference>
<proteinExistence type="predicted"/>